<protein>
    <submittedName>
        <fullName evidence="2">Peptidase U32</fullName>
    </submittedName>
</protein>
<dbReference type="InterPro" id="IPR020988">
    <property type="entry name" value="Pept_U32_collagenase"/>
</dbReference>
<gene>
    <name evidence="2" type="ORF">CDL18_10995</name>
</gene>
<dbReference type="PROSITE" id="PS01276">
    <property type="entry name" value="PEPTIDASE_U32"/>
    <property type="match status" value="1"/>
</dbReference>
<dbReference type="AlphaFoldDB" id="A0A2N5NGM3"/>
<sequence>MIEEKKKPQVEILSPAGSYESFLAAIHAGADAVYAGGPRFGARAFADNFTEETLKQAIDYAHFHGRKVYLTVNTLLKDREIETLHDYLEPLYLHGLDAVIVQDVGVLELIRHDFPDLEIHASTQMSSVNVKAAQFLQSQGVTRVVPAREISLEEIQEIYRATGMEIECFVHGALCYCYSGQCLLSSLIGGRSGNRGQCAQPCRLPYSVDQSSKKEYVLSPKDICTLDLIPELIEAGVYSFKIEGRMKRPEYVAAVTSIYRKYTDLYLKKGKSGYRVEQADREALMDLYNRGGFSQGYYKERNGRDMIAISRPNHAGVPAARVLSQKGRELTVETLADIHKGDLLELNLQRENYSFGKEIPKGTKTVILVPKKEQYQKGQILNRIRNQKLMTEMKEQYLEGATKEQISGYLRAAVGEPAMLTVWTEDISVTVYSEQTVQEAQNQPMEVSRIQKQLSKTGATEFVFEHLEIDLEGKVFLPMQQLNELRRQALEKLELEICGKFRRTSTEQPLLKQKSEEKETEGVLLSVLTETLEQLESVLDSGAAERIYIDSNIVQDLFEDARLQHLCEKAKRSSAKIFLAMPHIFRADAVRKFEQHYERFLEIAQDGVLIRNCESFQFLKQHGFDRTLLLDHNLYVFNQYSRQFWKRNGVELFTAPMELNAEELNVLGLEESELVIYGRIPVMTSAQCVVKTTNGCTHHPVTTTLTDRRGKLFPVKNHCGFCYNIVYNSAPLSLFDEREEWMRMHPRSIRVQFSTETGSEVTRILNAALAVNNTLNAVSGMSGEEFTRGHFRRGIT</sequence>
<dbReference type="InterPro" id="IPR051454">
    <property type="entry name" value="RNA/ubiquinone_mod_enzymes"/>
</dbReference>
<dbReference type="Pfam" id="PF01136">
    <property type="entry name" value="Peptidase_U32"/>
    <property type="match status" value="1"/>
</dbReference>
<dbReference type="PANTHER" id="PTHR30217">
    <property type="entry name" value="PEPTIDASE U32 FAMILY"/>
    <property type="match status" value="1"/>
</dbReference>
<dbReference type="Proteomes" id="UP000234849">
    <property type="component" value="Unassembled WGS sequence"/>
</dbReference>
<accession>A0A2N5NGM3</accession>
<dbReference type="RefSeq" id="WP_101879926.1">
    <property type="nucleotide sequence ID" value="NZ_NIHM01000015.1"/>
</dbReference>
<dbReference type="Pfam" id="PF12392">
    <property type="entry name" value="DUF3656"/>
    <property type="match status" value="1"/>
</dbReference>
<feature type="domain" description="Peptidase U32 collagenase" evidence="1">
    <location>
        <begin position="382"/>
        <end position="496"/>
    </location>
</feature>
<dbReference type="InterPro" id="IPR001539">
    <property type="entry name" value="Peptidase_U32"/>
</dbReference>
<comment type="caution">
    <text evidence="2">The sequence shown here is derived from an EMBL/GenBank/DDBJ whole genome shotgun (WGS) entry which is preliminary data.</text>
</comment>
<reference evidence="2 3" key="1">
    <citation type="journal article" date="2017" name="Genome Med.">
        <title>A novel Ruminococcus gnavus clade enriched in inflammatory bowel disease patients.</title>
        <authorList>
            <person name="Hall A.B."/>
            <person name="Yassour M."/>
            <person name="Sauk J."/>
            <person name="Garner A."/>
            <person name="Jiang X."/>
            <person name="Arthur T."/>
            <person name="Lagoudas G.K."/>
            <person name="Vatanen T."/>
            <person name="Fornelos N."/>
            <person name="Wilson R."/>
            <person name="Bertha M."/>
            <person name="Cohen M."/>
            <person name="Garber J."/>
            <person name="Khalili H."/>
            <person name="Gevers D."/>
            <person name="Ananthakrishnan A.N."/>
            <person name="Kugathasan S."/>
            <person name="Lander E.S."/>
            <person name="Blainey P."/>
            <person name="Vlamakis H."/>
            <person name="Xavier R.J."/>
            <person name="Huttenhower C."/>
        </authorList>
    </citation>
    <scope>NUCLEOTIDE SEQUENCE [LARGE SCALE GENOMIC DNA]</scope>
    <source>
        <strain evidence="2 3">RJX1118</strain>
    </source>
</reference>
<dbReference type="PANTHER" id="PTHR30217:SF10">
    <property type="entry name" value="23S RRNA 5-HYDROXYCYTIDINE C2501 SYNTHASE"/>
    <property type="match status" value="1"/>
</dbReference>
<evidence type="ECO:0000313" key="2">
    <source>
        <dbReference type="EMBL" id="PLT53963.1"/>
    </source>
</evidence>
<evidence type="ECO:0000313" key="3">
    <source>
        <dbReference type="Proteomes" id="UP000234849"/>
    </source>
</evidence>
<dbReference type="EMBL" id="NIHM01000015">
    <property type="protein sequence ID" value="PLT53963.1"/>
    <property type="molecule type" value="Genomic_DNA"/>
</dbReference>
<evidence type="ECO:0000259" key="1">
    <source>
        <dbReference type="Pfam" id="PF12392"/>
    </source>
</evidence>
<organism evidence="2 3">
    <name type="scientific">Mediterraneibacter gnavus</name>
    <name type="common">Ruminococcus gnavus</name>
    <dbReference type="NCBI Taxonomy" id="33038"/>
    <lineage>
        <taxon>Bacteria</taxon>
        <taxon>Bacillati</taxon>
        <taxon>Bacillota</taxon>
        <taxon>Clostridia</taxon>
        <taxon>Lachnospirales</taxon>
        <taxon>Lachnospiraceae</taxon>
        <taxon>Mediterraneibacter</taxon>
    </lineage>
</organism>
<name>A0A2N5NGM3_MEDGN</name>
<proteinExistence type="predicted"/>